<evidence type="ECO:0000313" key="3">
    <source>
        <dbReference type="EMBL" id="CAF9921918.1"/>
    </source>
</evidence>
<accession>A0A8H3FCJ2</accession>
<dbReference type="OrthoDB" id="5398191at2759"/>
<organism evidence="3 4">
    <name type="scientific">Gomphillus americanus</name>
    <dbReference type="NCBI Taxonomy" id="1940652"/>
    <lineage>
        <taxon>Eukaryota</taxon>
        <taxon>Fungi</taxon>
        <taxon>Dikarya</taxon>
        <taxon>Ascomycota</taxon>
        <taxon>Pezizomycotina</taxon>
        <taxon>Lecanoromycetes</taxon>
        <taxon>OSLEUM clade</taxon>
        <taxon>Ostropomycetidae</taxon>
        <taxon>Ostropales</taxon>
        <taxon>Graphidaceae</taxon>
        <taxon>Gomphilloideae</taxon>
        <taxon>Gomphillus</taxon>
    </lineage>
</organism>
<dbReference type="Proteomes" id="UP000664169">
    <property type="component" value="Unassembled WGS sequence"/>
</dbReference>
<feature type="region of interest" description="Disordered" evidence="1">
    <location>
        <begin position="400"/>
        <end position="436"/>
    </location>
</feature>
<feature type="compositionally biased region" description="Polar residues" evidence="1">
    <location>
        <begin position="426"/>
        <end position="436"/>
    </location>
</feature>
<feature type="region of interest" description="Disordered" evidence="1">
    <location>
        <begin position="1"/>
        <end position="29"/>
    </location>
</feature>
<dbReference type="AlphaFoldDB" id="A0A8H3FCJ2"/>
<comment type="caution">
    <text evidence="3">The sequence shown here is derived from an EMBL/GenBank/DDBJ whole genome shotgun (WGS) entry which is preliminary data.</text>
</comment>
<proteinExistence type="predicted"/>
<keyword evidence="2" id="KW-0472">Membrane</keyword>
<keyword evidence="4" id="KW-1185">Reference proteome</keyword>
<feature type="transmembrane region" description="Helical" evidence="2">
    <location>
        <begin position="306"/>
        <end position="329"/>
    </location>
</feature>
<sequence>MLDYFTAKKDKAKAKAQTHVEEKSRKQSLAILTPDDEAFLHHITTHDEGTPPPLPERPQDLPITGESTHNTSQLVVSDATKIPLPDSPAVTPGGSAHPEAKKNRWSFLKFDSKNRDRKHAADTLQNAVVDSKLAEASGTQVKAVNAADAKKEQDEVEQVLEQLNLAAVNNTVFSISDETRELLRKFTLVFKDLVNGVPTAYHDLEALLTNSEDQIQKMWLGLPPFLQQLVSKLPAKFSASLAPEVLAAAAEKPAVQTSFLSKGTEMAGKAGIKFKVPSLKDLVGKKGALISMFRAIMSSLRARFPAILGLNVLWSIGIAVLLLVCWYCYKRGREVRLEKERAVTEAEMAEIKKQVEAEAPAEWNEPMTTLAPDGASIEEVRASLAPAEAARTPGLVEYAENGSLAQSMREEQTETGSHKIAETDQNEQVTSSGEHT</sequence>
<reference evidence="3" key="1">
    <citation type="submission" date="2021-03" db="EMBL/GenBank/DDBJ databases">
        <authorList>
            <person name="Tagirdzhanova G."/>
        </authorList>
    </citation>
    <scope>NUCLEOTIDE SEQUENCE</scope>
</reference>
<dbReference type="EMBL" id="CAJPDQ010000017">
    <property type="protein sequence ID" value="CAF9921918.1"/>
    <property type="molecule type" value="Genomic_DNA"/>
</dbReference>
<protein>
    <submittedName>
        <fullName evidence="3">Uncharacterized protein</fullName>
    </submittedName>
</protein>
<evidence type="ECO:0000313" key="4">
    <source>
        <dbReference type="Proteomes" id="UP000664169"/>
    </source>
</evidence>
<evidence type="ECO:0000256" key="2">
    <source>
        <dbReference type="SAM" id="Phobius"/>
    </source>
</evidence>
<name>A0A8H3FCJ2_9LECA</name>
<keyword evidence="2" id="KW-0812">Transmembrane</keyword>
<gene>
    <name evidence="3" type="ORF">GOMPHAMPRED_002443</name>
</gene>
<feature type="compositionally biased region" description="Basic and acidic residues" evidence="1">
    <location>
        <begin position="408"/>
        <end position="422"/>
    </location>
</feature>
<evidence type="ECO:0000256" key="1">
    <source>
        <dbReference type="SAM" id="MobiDB-lite"/>
    </source>
</evidence>
<keyword evidence="2" id="KW-1133">Transmembrane helix</keyword>